<evidence type="ECO:0000256" key="1">
    <source>
        <dbReference type="SAM" id="MobiDB-lite"/>
    </source>
</evidence>
<feature type="region of interest" description="Disordered" evidence="1">
    <location>
        <begin position="1"/>
        <end position="31"/>
    </location>
</feature>
<dbReference type="HOGENOM" id="CLU_1034919_0_0_1"/>
<dbReference type="RefSeq" id="XP_003336935.2">
    <property type="nucleotide sequence ID" value="XM_003336887.2"/>
</dbReference>
<evidence type="ECO:0000313" key="3">
    <source>
        <dbReference type="Proteomes" id="UP000008783"/>
    </source>
</evidence>
<reference key="1">
    <citation type="submission" date="2007-01" db="EMBL/GenBank/DDBJ databases">
        <title>The Genome Sequence of Puccinia graminis f. sp. tritici Strain CRL 75-36-700-3.</title>
        <authorList>
            <consortium name="The Broad Institute Genome Sequencing Platform"/>
            <person name="Birren B."/>
            <person name="Lander E."/>
            <person name="Galagan J."/>
            <person name="Nusbaum C."/>
            <person name="Devon K."/>
            <person name="Cuomo C."/>
            <person name="Jaffe D."/>
            <person name="Butler J."/>
            <person name="Alvarez P."/>
            <person name="Gnerre S."/>
            <person name="Grabherr M."/>
            <person name="Mauceli E."/>
            <person name="Brockman W."/>
            <person name="Young S."/>
            <person name="LaButti K."/>
            <person name="Sykes S."/>
            <person name="DeCaprio D."/>
            <person name="Crawford M."/>
            <person name="Koehrsen M."/>
            <person name="Engels R."/>
            <person name="Montgomery P."/>
            <person name="Pearson M."/>
            <person name="Howarth C."/>
            <person name="Larson L."/>
            <person name="White J."/>
            <person name="Zeng Q."/>
            <person name="Kodira C."/>
            <person name="Yandava C."/>
            <person name="Alvarado L."/>
            <person name="O'Leary S."/>
            <person name="Szabo L."/>
            <person name="Dean R."/>
            <person name="Schein J."/>
        </authorList>
    </citation>
    <scope>NUCLEOTIDE SEQUENCE</scope>
    <source>
        <strain>CRL 75-36-700-3</strain>
    </source>
</reference>
<accession>E3L7J1</accession>
<proteinExistence type="predicted"/>
<reference evidence="3" key="2">
    <citation type="journal article" date="2011" name="Proc. Natl. Acad. Sci. U.S.A.">
        <title>Obligate biotrophy features unraveled by the genomic analysis of rust fungi.</title>
        <authorList>
            <person name="Duplessis S."/>
            <person name="Cuomo C.A."/>
            <person name="Lin Y.-C."/>
            <person name="Aerts A."/>
            <person name="Tisserant E."/>
            <person name="Veneault-Fourrey C."/>
            <person name="Joly D.L."/>
            <person name="Hacquard S."/>
            <person name="Amselem J."/>
            <person name="Cantarel B.L."/>
            <person name="Chiu R."/>
            <person name="Coutinho P.M."/>
            <person name="Feau N."/>
            <person name="Field M."/>
            <person name="Frey P."/>
            <person name="Gelhaye E."/>
            <person name="Goldberg J."/>
            <person name="Grabherr M.G."/>
            <person name="Kodira C.D."/>
            <person name="Kohler A."/>
            <person name="Kuees U."/>
            <person name="Lindquist E.A."/>
            <person name="Lucas S.M."/>
            <person name="Mago R."/>
            <person name="Mauceli E."/>
            <person name="Morin E."/>
            <person name="Murat C."/>
            <person name="Pangilinan J.L."/>
            <person name="Park R."/>
            <person name="Pearson M."/>
            <person name="Quesneville H."/>
            <person name="Rouhier N."/>
            <person name="Sakthikumar S."/>
            <person name="Salamov A.A."/>
            <person name="Schmutz J."/>
            <person name="Selles B."/>
            <person name="Shapiro H."/>
            <person name="Tanguay P."/>
            <person name="Tuskan G.A."/>
            <person name="Henrissat B."/>
            <person name="Van de Peer Y."/>
            <person name="Rouze P."/>
            <person name="Ellis J.G."/>
            <person name="Dodds P.N."/>
            <person name="Schein J.E."/>
            <person name="Zhong S."/>
            <person name="Hamelin R.C."/>
            <person name="Grigoriev I.V."/>
            <person name="Szabo L.J."/>
            <person name="Martin F."/>
        </authorList>
    </citation>
    <scope>NUCLEOTIDE SEQUENCE [LARGE SCALE GENOMIC DNA]</scope>
    <source>
        <strain evidence="3">CRL 75-36-700-3 / race SCCL</strain>
    </source>
</reference>
<dbReference type="EMBL" id="DS178366">
    <property type="protein sequence ID" value="EFP92516.2"/>
    <property type="molecule type" value="Genomic_DNA"/>
</dbReference>
<sequence>MRLRLAKRQSKNTCPGERFETSPGRAGGNSRGALAPAWYRPSDRGTWVKLACSDGTGLMSDGGHAFLLWLSPPKGAPSGYHKCVPGGVISTGHAQITQTVDVWSIIKGMYVCRRDAKWYKSEGLLPTAAGPFTPFFLQAVNTLAFPEPTQPHKPIPFIPDMHVLSAAVFLAVVCNYASATAFPCKEPGLSEGVCQIDLVPIGNDPKEPRKFERAFKDNSPVHKAAPFICSLGTPKCCRPEDVAHIRPGDKVPNENTSKCHDVPIHAQAV</sequence>
<dbReference type="KEGG" id="pgr:PGTG_18514"/>
<protein>
    <submittedName>
        <fullName evidence="2">Uncharacterized protein</fullName>
    </submittedName>
</protein>
<gene>
    <name evidence="2" type="ORF">PGTG_18514</name>
</gene>
<dbReference type="Proteomes" id="UP000008783">
    <property type="component" value="Unassembled WGS sequence"/>
</dbReference>
<keyword evidence="3" id="KW-1185">Reference proteome</keyword>
<organism evidence="2 3">
    <name type="scientific">Puccinia graminis f. sp. tritici (strain CRL 75-36-700-3 / race SCCL)</name>
    <name type="common">Black stem rust fungus</name>
    <dbReference type="NCBI Taxonomy" id="418459"/>
    <lineage>
        <taxon>Eukaryota</taxon>
        <taxon>Fungi</taxon>
        <taxon>Dikarya</taxon>
        <taxon>Basidiomycota</taxon>
        <taxon>Pucciniomycotina</taxon>
        <taxon>Pucciniomycetes</taxon>
        <taxon>Pucciniales</taxon>
        <taxon>Pucciniaceae</taxon>
        <taxon>Puccinia</taxon>
    </lineage>
</organism>
<dbReference type="AlphaFoldDB" id="E3L7J1"/>
<dbReference type="GeneID" id="10538512"/>
<name>E3L7J1_PUCGT</name>
<evidence type="ECO:0000313" key="2">
    <source>
        <dbReference type="EMBL" id="EFP92516.2"/>
    </source>
</evidence>
<dbReference type="VEuPathDB" id="FungiDB:PGTG_18514"/>
<dbReference type="InParanoid" id="E3L7J1"/>
<feature type="compositionally biased region" description="Basic residues" evidence="1">
    <location>
        <begin position="1"/>
        <end position="10"/>
    </location>
</feature>